<dbReference type="AlphaFoldDB" id="Q1QUA5"/>
<dbReference type="InterPro" id="IPR031338">
    <property type="entry name" value="KDPG/KHG_AS_2"/>
</dbReference>
<reference evidence="6 7" key="1">
    <citation type="journal article" date="2011" name="Stand. Genomic Sci.">
        <title>Complete genome sequence of the halophilic and highly halotolerant Chromohalobacter salexigens type strain (1H11(T)).</title>
        <authorList>
            <person name="Copeland A."/>
            <person name="O'Connor K."/>
            <person name="Lucas S."/>
            <person name="Lapidus A."/>
            <person name="Berry K.W."/>
            <person name="Detter J.C."/>
            <person name="Del Rio T.G."/>
            <person name="Hammon N."/>
            <person name="Dalin E."/>
            <person name="Tice H."/>
            <person name="Pitluck S."/>
            <person name="Bruce D."/>
            <person name="Goodwin L."/>
            <person name="Han C."/>
            <person name="Tapia R."/>
            <person name="Saunders E."/>
            <person name="Schmutz J."/>
            <person name="Brettin T."/>
            <person name="Larimer F."/>
            <person name="Land M."/>
            <person name="Hauser L."/>
            <person name="Vargas C."/>
            <person name="Nieto J.J."/>
            <person name="Kyrpides N.C."/>
            <person name="Ivanova N."/>
            <person name="Goker M."/>
            <person name="Klenk H.P."/>
            <person name="Csonka L.N."/>
            <person name="Woyke T."/>
        </authorList>
    </citation>
    <scope>NUCLEOTIDE SEQUENCE [LARGE SCALE GENOMIC DNA]</scope>
    <source>
        <strain evidence="7">ATCC BAA-138 / DSM 3043 / CIP 106854 / NCIMB 13768 / 1H11</strain>
    </source>
</reference>
<keyword evidence="7" id="KW-1185">Reference proteome</keyword>
<dbReference type="InterPro" id="IPR013785">
    <property type="entry name" value="Aldolase_TIM"/>
</dbReference>
<comment type="subunit">
    <text evidence="3">Homotrimer.</text>
</comment>
<dbReference type="GO" id="GO:0008674">
    <property type="term" value="F:2-dehydro-3-deoxy-6-phosphogalactonate aldolase activity"/>
    <property type="evidence" value="ECO:0007669"/>
    <property type="project" value="UniProtKB-EC"/>
</dbReference>
<keyword evidence="5" id="KW-0119">Carbohydrate metabolism</keyword>
<dbReference type="PANTHER" id="PTHR30246">
    <property type="entry name" value="2-KETO-3-DEOXY-6-PHOSPHOGLUCONATE ALDOLASE"/>
    <property type="match status" value="1"/>
</dbReference>
<dbReference type="PROSITE" id="PS00160">
    <property type="entry name" value="ALDOLASE_KDPG_KHG_2"/>
    <property type="match status" value="1"/>
</dbReference>
<dbReference type="Gene3D" id="3.20.20.70">
    <property type="entry name" value="Aldolase class I"/>
    <property type="match status" value="1"/>
</dbReference>
<accession>Q1QUA5</accession>
<dbReference type="SUPFAM" id="SSF51569">
    <property type="entry name" value="Aldolase"/>
    <property type="match status" value="1"/>
</dbReference>
<dbReference type="Proteomes" id="UP000000239">
    <property type="component" value="Chromosome"/>
</dbReference>
<comment type="similarity">
    <text evidence="2">Belongs to the KHG/KDPG aldolase family.</text>
</comment>
<dbReference type="GeneID" id="95335306"/>
<dbReference type="HOGENOM" id="CLU_077795_2_1_6"/>
<dbReference type="NCBIfam" id="NF006600">
    <property type="entry name" value="PRK09140.1"/>
    <property type="match status" value="1"/>
</dbReference>
<dbReference type="OrthoDB" id="8590323at2"/>
<keyword evidence="4 6" id="KW-0456">Lyase</keyword>
<evidence type="ECO:0000313" key="7">
    <source>
        <dbReference type="Proteomes" id="UP000000239"/>
    </source>
</evidence>
<dbReference type="EMBL" id="CP000285">
    <property type="protein sequence ID" value="ABE59953.1"/>
    <property type="molecule type" value="Genomic_DNA"/>
</dbReference>
<dbReference type="RefSeq" id="WP_011507899.1">
    <property type="nucleotide sequence ID" value="NC_007963.1"/>
</dbReference>
<evidence type="ECO:0000256" key="4">
    <source>
        <dbReference type="ARBA" id="ARBA00023239"/>
    </source>
</evidence>
<name>Q1QUA5_CHRI1</name>
<dbReference type="Pfam" id="PF01081">
    <property type="entry name" value="Aldolase"/>
    <property type="match status" value="1"/>
</dbReference>
<dbReference type="STRING" id="290398.Csal_2606"/>
<gene>
    <name evidence="6" type="ordered locus">Csal_2606</name>
</gene>
<evidence type="ECO:0000256" key="1">
    <source>
        <dbReference type="ARBA" id="ARBA00004761"/>
    </source>
</evidence>
<evidence type="ECO:0000256" key="5">
    <source>
        <dbReference type="ARBA" id="ARBA00023277"/>
    </source>
</evidence>
<organism evidence="6 7">
    <name type="scientific">Chromohalobacter israelensis (strain ATCC BAA-138 / DSM 3043 / CIP 106854 / NCIMB 13768 / 1H11)</name>
    <name type="common">Chromohalobacter salexigens</name>
    <dbReference type="NCBI Taxonomy" id="290398"/>
    <lineage>
        <taxon>Bacteria</taxon>
        <taxon>Pseudomonadati</taxon>
        <taxon>Pseudomonadota</taxon>
        <taxon>Gammaproteobacteria</taxon>
        <taxon>Oceanospirillales</taxon>
        <taxon>Halomonadaceae</taxon>
        <taxon>Chromohalobacter</taxon>
    </lineage>
</organism>
<dbReference type="eggNOG" id="COG0800">
    <property type="taxonomic scope" value="Bacteria"/>
</dbReference>
<comment type="pathway">
    <text evidence="1">Carbohydrate acid metabolism.</text>
</comment>
<dbReference type="KEGG" id="csa:Csal_2606"/>
<dbReference type="InterPro" id="IPR000887">
    <property type="entry name" value="Aldlse_KDPG_KHG"/>
</dbReference>
<proteinExistence type="inferred from homology"/>
<evidence type="ECO:0000256" key="2">
    <source>
        <dbReference type="ARBA" id="ARBA00006906"/>
    </source>
</evidence>
<sequence>MNETQQAAFDAALDALPLVAILRGVRPEEVEEVFDALVAAGFRMIEIPLNSPMPWKSIEKVAARCPEHVLVGAGTVLTAEDTAQLARLEAPLMVTPNSDPEVIRAGIEQGLAPLVGCMTPSEALSAARAGAKALKLFPAGRLGTGYFKDISAILPPELPVFAVGGIDKSNMSDWHGMGIRGFGFGSNLYRPGRSAAEVGKIARELVAEWRRLEELHTMTELFEHEGDQ</sequence>
<protein>
    <submittedName>
        <fullName evidence="6">2-keto-3-deoxy-phosphogalactonate aldolase</fullName>
        <ecNumber evidence="6">4.1.2.21</ecNumber>
    </submittedName>
</protein>
<dbReference type="PANTHER" id="PTHR30246:SF1">
    <property type="entry name" value="2-DEHYDRO-3-DEOXY-6-PHOSPHOGALACTONATE ALDOLASE-RELATED"/>
    <property type="match status" value="1"/>
</dbReference>
<dbReference type="CDD" id="cd00452">
    <property type="entry name" value="KDPG_aldolase"/>
    <property type="match status" value="1"/>
</dbReference>
<evidence type="ECO:0000313" key="6">
    <source>
        <dbReference type="EMBL" id="ABE59953.1"/>
    </source>
</evidence>
<dbReference type="EC" id="4.1.2.21" evidence="6"/>
<evidence type="ECO:0000256" key="3">
    <source>
        <dbReference type="ARBA" id="ARBA00011233"/>
    </source>
</evidence>